<reference evidence="1" key="5">
    <citation type="journal article" date="2021" name="G3 (Bethesda)">
        <title>Aegilops tauschii genome assembly Aet v5.0 features greater sequence contiguity and improved annotation.</title>
        <authorList>
            <person name="Wang L."/>
            <person name="Zhu T."/>
            <person name="Rodriguez J.C."/>
            <person name="Deal K.R."/>
            <person name="Dubcovsky J."/>
            <person name="McGuire P.E."/>
            <person name="Lux T."/>
            <person name="Spannagl M."/>
            <person name="Mayer K.F.X."/>
            <person name="Baldrich P."/>
            <person name="Meyers B.C."/>
            <person name="Huo N."/>
            <person name="Gu Y.Q."/>
            <person name="Zhou H."/>
            <person name="Devos K.M."/>
            <person name="Bennetzen J.L."/>
            <person name="Unver T."/>
            <person name="Budak H."/>
            <person name="Gulick P.J."/>
            <person name="Galiba G."/>
            <person name="Kalapos B."/>
            <person name="Nelson D.R."/>
            <person name="Li P."/>
            <person name="You F.M."/>
            <person name="Luo M.C."/>
            <person name="Dvorak J."/>
        </authorList>
    </citation>
    <scope>NUCLEOTIDE SEQUENCE [LARGE SCALE GENOMIC DNA]</scope>
    <source>
        <strain evidence="1">cv. AL8/78</strain>
    </source>
</reference>
<accession>A0A453CFH8</accession>
<reference evidence="1" key="3">
    <citation type="journal article" date="2017" name="Nature">
        <title>Genome sequence of the progenitor of the wheat D genome Aegilops tauschii.</title>
        <authorList>
            <person name="Luo M.C."/>
            <person name="Gu Y.Q."/>
            <person name="Puiu D."/>
            <person name="Wang H."/>
            <person name="Twardziok S.O."/>
            <person name="Deal K.R."/>
            <person name="Huo N."/>
            <person name="Zhu T."/>
            <person name="Wang L."/>
            <person name="Wang Y."/>
            <person name="McGuire P.E."/>
            <person name="Liu S."/>
            <person name="Long H."/>
            <person name="Ramasamy R.K."/>
            <person name="Rodriguez J.C."/>
            <person name="Van S.L."/>
            <person name="Yuan L."/>
            <person name="Wang Z."/>
            <person name="Xia Z."/>
            <person name="Xiao L."/>
            <person name="Anderson O.D."/>
            <person name="Ouyang S."/>
            <person name="Liang Y."/>
            <person name="Zimin A.V."/>
            <person name="Pertea G."/>
            <person name="Qi P."/>
            <person name="Bennetzen J.L."/>
            <person name="Dai X."/>
            <person name="Dawson M.W."/>
            <person name="Muller H.G."/>
            <person name="Kugler K."/>
            <person name="Rivarola-Duarte L."/>
            <person name="Spannagl M."/>
            <person name="Mayer K.F.X."/>
            <person name="Lu F.H."/>
            <person name="Bevan M.W."/>
            <person name="Leroy P."/>
            <person name="Li P."/>
            <person name="You F.M."/>
            <person name="Sun Q."/>
            <person name="Liu Z."/>
            <person name="Lyons E."/>
            <person name="Wicker T."/>
            <person name="Salzberg S.L."/>
            <person name="Devos K.M."/>
            <person name="Dvorak J."/>
        </authorList>
    </citation>
    <scope>NUCLEOTIDE SEQUENCE [LARGE SCALE GENOMIC DNA]</scope>
    <source>
        <strain evidence="1">cv. AL8/78</strain>
    </source>
</reference>
<evidence type="ECO:0000313" key="1">
    <source>
        <dbReference type="EnsemblPlants" id="AET2Gv20829800.19"/>
    </source>
</evidence>
<organism evidence="1 2">
    <name type="scientific">Aegilops tauschii subsp. strangulata</name>
    <name type="common">Goatgrass</name>
    <dbReference type="NCBI Taxonomy" id="200361"/>
    <lineage>
        <taxon>Eukaryota</taxon>
        <taxon>Viridiplantae</taxon>
        <taxon>Streptophyta</taxon>
        <taxon>Embryophyta</taxon>
        <taxon>Tracheophyta</taxon>
        <taxon>Spermatophyta</taxon>
        <taxon>Magnoliopsida</taxon>
        <taxon>Liliopsida</taxon>
        <taxon>Poales</taxon>
        <taxon>Poaceae</taxon>
        <taxon>BOP clade</taxon>
        <taxon>Pooideae</taxon>
        <taxon>Triticodae</taxon>
        <taxon>Triticeae</taxon>
        <taxon>Triticinae</taxon>
        <taxon>Aegilops</taxon>
    </lineage>
</organism>
<proteinExistence type="predicted"/>
<dbReference type="Proteomes" id="UP000015105">
    <property type="component" value="Chromosome 2D"/>
</dbReference>
<reference evidence="2" key="1">
    <citation type="journal article" date="2014" name="Science">
        <title>Ancient hybridizations among the ancestral genomes of bread wheat.</title>
        <authorList>
            <consortium name="International Wheat Genome Sequencing Consortium,"/>
            <person name="Marcussen T."/>
            <person name="Sandve S.R."/>
            <person name="Heier L."/>
            <person name="Spannagl M."/>
            <person name="Pfeifer M."/>
            <person name="Jakobsen K.S."/>
            <person name="Wulff B.B."/>
            <person name="Steuernagel B."/>
            <person name="Mayer K.F."/>
            <person name="Olsen O.A."/>
        </authorList>
    </citation>
    <scope>NUCLEOTIDE SEQUENCE [LARGE SCALE GENOMIC DNA]</scope>
    <source>
        <strain evidence="2">cv. AL8/78</strain>
    </source>
</reference>
<sequence>PGTVKVSLVILALHQSQFAVILPCPTLSLASPERNGGAKFRNRPPQIPQFYRPTPLEPSLQIIAPGRIYPTAGALLALHNHFWFDPGEAPGLLEAMDQRARHPPGIGNGRGGN</sequence>
<dbReference type="EnsemblPlants" id="AET2Gv20829800.19">
    <property type="protein sequence ID" value="AET2Gv20829800.19"/>
    <property type="gene ID" value="AET2Gv20829800"/>
</dbReference>
<reference evidence="2" key="2">
    <citation type="journal article" date="2017" name="Nat. Plants">
        <title>The Aegilops tauschii genome reveals multiple impacts of transposons.</title>
        <authorList>
            <person name="Zhao G."/>
            <person name="Zou C."/>
            <person name="Li K."/>
            <person name="Wang K."/>
            <person name="Li T."/>
            <person name="Gao L."/>
            <person name="Zhang X."/>
            <person name="Wang H."/>
            <person name="Yang Z."/>
            <person name="Liu X."/>
            <person name="Jiang W."/>
            <person name="Mao L."/>
            <person name="Kong X."/>
            <person name="Jiao Y."/>
            <person name="Jia J."/>
        </authorList>
    </citation>
    <scope>NUCLEOTIDE SEQUENCE [LARGE SCALE GENOMIC DNA]</scope>
    <source>
        <strain evidence="2">cv. AL8/78</strain>
    </source>
</reference>
<dbReference type="AlphaFoldDB" id="A0A453CFH8"/>
<keyword evidence="2" id="KW-1185">Reference proteome</keyword>
<dbReference type="Gramene" id="AET2Gv20829800.19">
    <property type="protein sequence ID" value="AET2Gv20829800.19"/>
    <property type="gene ID" value="AET2Gv20829800"/>
</dbReference>
<name>A0A453CFH8_AEGTS</name>
<protein>
    <submittedName>
        <fullName evidence="1">Uncharacterized protein</fullName>
    </submittedName>
</protein>
<evidence type="ECO:0000313" key="2">
    <source>
        <dbReference type="Proteomes" id="UP000015105"/>
    </source>
</evidence>
<reference evidence="1" key="4">
    <citation type="submission" date="2019-03" db="UniProtKB">
        <authorList>
            <consortium name="EnsemblPlants"/>
        </authorList>
    </citation>
    <scope>IDENTIFICATION</scope>
</reference>